<evidence type="ECO:0000313" key="4">
    <source>
        <dbReference type="Proteomes" id="UP001612741"/>
    </source>
</evidence>
<dbReference type="InterPro" id="IPR012349">
    <property type="entry name" value="Split_barrel_FMN-bd"/>
</dbReference>
<dbReference type="EMBL" id="JBITGY010000003">
    <property type="protein sequence ID" value="MFI6497893.1"/>
    <property type="molecule type" value="Genomic_DNA"/>
</dbReference>
<evidence type="ECO:0000256" key="1">
    <source>
        <dbReference type="ARBA" id="ARBA00023002"/>
    </source>
</evidence>
<dbReference type="SUPFAM" id="SSF50475">
    <property type="entry name" value="FMN-binding split barrel"/>
    <property type="match status" value="1"/>
</dbReference>
<organism evidence="3 4">
    <name type="scientific">Nonomuraea typhae</name>
    <dbReference type="NCBI Taxonomy" id="2603600"/>
    <lineage>
        <taxon>Bacteria</taxon>
        <taxon>Bacillati</taxon>
        <taxon>Actinomycetota</taxon>
        <taxon>Actinomycetes</taxon>
        <taxon>Streptosporangiales</taxon>
        <taxon>Streptosporangiaceae</taxon>
        <taxon>Nonomuraea</taxon>
    </lineage>
</organism>
<dbReference type="InterPro" id="IPR011576">
    <property type="entry name" value="Pyridox_Oxase_N"/>
</dbReference>
<dbReference type="Proteomes" id="UP001612741">
    <property type="component" value="Unassembled WGS sequence"/>
</dbReference>
<dbReference type="Pfam" id="PF01243">
    <property type="entry name" value="PNPOx_N"/>
    <property type="match status" value="1"/>
</dbReference>
<dbReference type="InterPro" id="IPR052019">
    <property type="entry name" value="F420H2_bilvrd_red/Heme_oxyg"/>
</dbReference>
<reference evidence="3 4" key="1">
    <citation type="submission" date="2024-10" db="EMBL/GenBank/DDBJ databases">
        <title>The Natural Products Discovery Center: Release of the First 8490 Sequenced Strains for Exploring Actinobacteria Biosynthetic Diversity.</title>
        <authorList>
            <person name="Kalkreuter E."/>
            <person name="Kautsar S.A."/>
            <person name="Yang D."/>
            <person name="Bader C.D."/>
            <person name="Teijaro C.N."/>
            <person name="Fluegel L."/>
            <person name="Davis C.M."/>
            <person name="Simpson J.R."/>
            <person name="Lauterbach L."/>
            <person name="Steele A.D."/>
            <person name="Gui C."/>
            <person name="Meng S."/>
            <person name="Li G."/>
            <person name="Viehrig K."/>
            <person name="Ye F."/>
            <person name="Su P."/>
            <person name="Kiefer A.F."/>
            <person name="Nichols A."/>
            <person name="Cepeda A.J."/>
            <person name="Yan W."/>
            <person name="Fan B."/>
            <person name="Jiang Y."/>
            <person name="Adhikari A."/>
            <person name="Zheng C.-J."/>
            <person name="Schuster L."/>
            <person name="Cowan T.M."/>
            <person name="Smanski M.J."/>
            <person name="Chevrette M.G."/>
            <person name="De Carvalho L.P.S."/>
            <person name="Shen B."/>
        </authorList>
    </citation>
    <scope>NUCLEOTIDE SEQUENCE [LARGE SCALE GENOMIC DNA]</scope>
    <source>
        <strain evidence="3 4">NPDC050545</strain>
    </source>
</reference>
<keyword evidence="1" id="KW-0560">Oxidoreductase</keyword>
<dbReference type="PANTHER" id="PTHR35176">
    <property type="entry name" value="HEME OXYGENASE HI_0854-RELATED"/>
    <property type="match status" value="1"/>
</dbReference>
<dbReference type="RefSeq" id="WP_397081126.1">
    <property type="nucleotide sequence ID" value="NZ_JBITGY010000003.1"/>
</dbReference>
<evidence type="ECO:0000313" key="3">
    <source>
        <dbReference type="EMBL" id="MFI6497893.1"/>
    </source>
</evidence>
<feature type="domain" description="Pyridoxamine 5'-phosphate oxidase N-terminal" evidence="2">
    <location>
        <begin position="12"/>
        <end position="145"/>
    </location>
</feature>
<accession>A0ABW7YPZ5</accession>
<gene>
    <name evidence="3" type="ORF">ACIBG2_10935</name>
</gene>
<dbReference type="Gene3D" id="2.30.110.10">
    <property type="entry name" value="Electron Transport, Fmn-binding Protein, Chain A"/>
    <property type="match status" value="1"/>
</dbReference>
<evidence type="ECO:0000259" key="2">
    <source>
        <dbReference type="Pfam" id="PF01243"/>
    </source>
</evidence>
<keyword evidence="4" id="KW-1185">Reference proteome</keyword>
<proteinExistence type="predicted"/>
<dbReference type="PANTHER" id="PTHR35176:SF6">
    <property type="entry name" value="HEME OXYGENASE HI_0854-RELATED"/>
    <property type="match status" value="1"/>
</dbReference>
<name>A0ABW7YPZ5_9ACTN</name>
<sequence length="184" mass="20406">MGWSEPTADEVEKAIVELLEQESVGALATVSPTGAPLAAAMHFAADGLKVYLHTYTYTRKYAAVLADPRVSYTLSYLPPDGFAGRLLTRGVQVSGTAAVVTGQDEIEHAIELSHQQFDWLKETSIYDNFRRAGVAHRQVFIRVDPVEALWTDNRVRMLWRKIVKFTADGTHVASLEPYENAAAR</sequence>
<protein>
    <submittedName>
        <fullName evidence="3">Pyridoxamine 5'-phosphate oxidase family protein</fullName>
    </submittedName>
</protein>
<comment type="caution">
    <text evidence="3">The sequence shown here is derived from an EMBL/GenBank/DDBJ whole genome shotgun (WGS) entry which is preliminary data.</text>
</comment>